<keyword evidence="3" id="KW-1185">Reference proteome</keyword>
<dbReference type="RefSeq" id="WP_020518483.1">
    <property type="nucleotide sequence ID" value="NZ_JBIAZU010000001.1"/>
</dbReference>
<name>A0ABW6W510_9ACTN</name>
<accession>A0ABW6W510</accession>
<evidence type="ECO:0000313" key="3">
    <source>
        <dbReference type="Proteomes" id="UP001602245"/>
    </source>
</evidence>
<evidence type="ECO:0008006" key="4">
    <source>
        <dbReference type="Google" id="ProtNLM"/>
    </source>
</evidence>
<comment type="caution">
    <text evidence="2">The sequence shown here is derived from an EMBL/GenBank/DDBJ whole genome shotgun (WGS) entry which is preliminary data.</text>
</comment>
<feature type="transmembrane region" description="Helical" evidence="1">
    <location>
        <begin position="89"/>
        <end position="115"/>
    </location>
</feature>
<organism evidence="2 3">
    <name type="scientific">Paractinoplanes globisporus</name>
    <dbReference type="NCBI Taxonomy" id="113565"/>
    <lineage>
        <taxon>Bacteria</taxon>
        <taxon>Bacillati</taxon>
        <taxon>Actinomycetota</taxon>
        <taxon>Actinomycetes</taxon>
        <taxon>Micromonosporales</taxon>
        <taxon>Micromonosporaceae</taxon>
        <taxon>Paractinoplanes</taxon>
    </lineage>
</organism>
<keyword evidence="1" id="KW-0812">Transmembrane</keyword>
<proteinExistence type="predicted"/>
<evidence type="ECO:0000313" key="2">
    <source>
        <dbReference type="EMBL" id="MFF5288051.1"/>
    </source>
</evidence>
<feature type="transmembrane region" description="Helical" evidence="1">
    <location>
        <begin position="162"/>
        <end position="181"/>
    </location>
</feature>
<sequence>MSTITTALRLRRYTMGAALILFPALLVAQAAVDPGDGDTAEEMYAAASQHVNLHVASALLLLISGVLMAPAVAGILHQARDRGAALANVAAVLAVLGGFGHAAIALYVLFTLSLAGGEPTQMVAYVDRLNASVPVNAVAFPLIFCFGLAVLTMAWSAWRAGLIGWWAPAVVTALVLAHVLLPDPPAATELVSMIVLTVVFGLLGWRILRMTDTQWTGVRPVETPIPAHA</sequence>
<feature type="transmembrane region" description="Helical" evidence="1">
    <location>
        <begin position="187"/>
        <end position="205"/>
    </location>
</feature>
<dbReference type="EMBL" id="JBIAZU010000001">
    <property type="protein sequence ID" value="MFF5288051.1"/>
    <property type="molecule type" value="Genomic_DNA"/>
</dbReference>
<feature type="transmembrane region" description="Helical" evidence="1">
    <location>
        <begin position="54"/>
        <end position="77"/>
    </location>
</feature>
<keyword evidence="1" id="KW-0472">Membrane</keyword>
<feature type="transmembrane region" description="Helical" evidence="1">
    <location>
        <begin position="135"/>
        <end position="155"/>
    </location>
</feature>
<reference evidence="2 3" key="1">
    <citation type="submission" date="2024-10" db="EMBL/GenBank/DDBJ databases">
        <title>The Natural Products Discovery Center: Release of the First 8490 Sequenced Strains for Exploring Actinobacteria Biosynthetic Diversity.</title>
        <authorList>
            <person name="Kalkreuter E."/>
            <person name="Kautsar S.A."/>
            <person name="Yang D."/>
            <person name="Bader C.D."/>
            <person name="Teijaro C.N."/>
            <person name="Fluegel L."/>
            <person name="Davis C.M."/>
            <person name="Simpson J.R."/>
            <person name="Lauterbach L."/>
            <person name="Steele A.D."/>
            <person name="Gui C."/>
            <person name="Meng S."/>
            <person name="Li G."/>
            <person name="Viehrig K."/>
            <person name="Ye F."/>
            <person name="Su P."/>
            <person name="Kiefer A.F."/>
            <person name="Nichols A."/>
            <person name="Cepeda A.J."/>
            <person name="Yan W."/>
            <person name="Fan B."/>
            <person name="Jiang Y."/>
            <person name="Adhikari A."/>
            <person name="Zheng C.-J."/>
            <person name="Schuster L."/>
            <person name="Cowan T.M."/>
            <person name="Smanski M.J."/>
            <person name="Chevrette M.G."/>
            <person name="De Carvalho L.P.S."/>
            <person name="Shen B."/>
        </authorList>
    </citation>
    <scope>NUCLEOTIDE SEQUENCE [LARGE SCALE GENOMIC DNA]</scope>
    <source>
        <strain evidence="2 3">NPDC000087</strain>
    </source>
</reference>
<keyword evidence="1" id="KW-1133">Transmembrane helix</keyword>
<protein>
    <recommendedName>
        <fullName evidence="4">DUF4386 family protein</fullName>
    </recommendedName>
</protein>
<gene>
    <name evidence="2" type="ORF">ACFY35_01340</name>
</gene>
<evidence type="ECO:0000256" key="1">
    <source>
        <dbReference type="SAM" id="Phobius"/>
    </source>
</evidence>
<dbReference type="Proteomes" id="UP001602245">
    <property type="component" value="Unassembled WGS sequence"/>
</dbReference>